<dbReference type="Gene3D" id="3.40.50.360">
    <property type="match status" value="1"/>
</dbReference>
<organism evidence="1 2">
    <name type="scientific">Clostridium sulfidigenes</name>
    <dbReference type="NCBI Taxonomy" id="318464"/>
    <lineage>
        <taxon>Bacteria</taxon>
        <taxon>Bacillati</taxon>
        <taxon>Bacillota</taxon>
        <taxon>Clostridia</taxon>
        <taxon>Eubacteriales</taxon>
        <taxon>Clostridiaceae</taxon>
        <taxon>Clostridium</taxon>
    </lineage>
</organism>
<dbReference type="AlphaFoldDB" id="A0A927ZJA9"/>
<gene>
    <name evidence="1" type="ORF">E7215_02370</name>
</gene>
<dbReference type="Proteomes" id="UP000768462">
    <property type="component" value="Unassembled WGS sequence"/>
</dbReference>
<dbReference type="EMBL" id="SVCM01000027">
    <property type="protein sequence ID" value="MBE6059009.1"/>
    <property type="molecule type" value="Genomic_DNA"/>
</dbReference>
<dbReference type="SUPFAM" id="SSF52218">
    <property type="entry name" value="Flavoproteins"/>
    <property type="match status" value="1"/>
</dbReference>
<comment type="caution">
    <text evidence="1">The sequence shown here is derived from an EMBL/GenBank/DDBJ whole genome shotgun (WGS) entry which is preliminary data.</text>
</comment>
<proteinExistence type="predicted"/>
<reference evidence="1" key="1">
    <citation type="submission" date="2019-04" db="EMBL/GenBank/DDBJ databases">
        <title>Evolution of Biomass-Degrading Anaerobic Consortia Revealed by Metagenomics.</title>
        <authorList>
            <person name="Peng X."/>
        </authorList>
    </citation>
    <scope>NUCLEOTIDE SEQUENCE</scope>
    <source>
        <strain evidence="1">SIG254</strain>
    </source>
</reference>
<evidence type="ECO:0000313" key="2">
    <source>
        <dbReference type="Proteomes" id="UP000768462"/>
    </source>
</evidence>
<sequence length="167" mass="19569">MKLLIHDLENNEFKKIFPNQLDDTIIISDDDTIHHCIGCFGCWIKTPGACIIRDKYGDMGEYLSKCQEVILISKCCYGGFSPFVKNVLDRSISYIHPYFAIRNGEMHHRRRYKNHIDMRVWFYGENITEKEKQTSEKLVKANSINLDCHVSSISFVNRIEKMEDEIL</sequence>
<name>A0A927ZJA9_9CLOT</name>
<protein>
    <submittedName>
        <fullName evidence="1">Flavodoxin family protein</fullName>
    </submittedName>
</protein>
<evidence type="ECO:0000313" key="1">
    <source>
        <dbReference type="EMBL" id="MBE6059009.1"/>
    </source>
</evidence>
<dbReference type="InterPro" id="IPR029039">
    <property type="entry name" value="Flavoprotein-like_sf"/>
</dbReference>
<accession>A0A927ZJA9</accession>